<evidence type="ECO:0000256" key="2">
    <source>
        <dbReference type="ARBA" id="ARBA00004651"/>
    </source>
</evidence>
<evidence type="ECO:0000256" key="10">
    <source>
        <dbReference type="ARBA" id="ARBA00023136"/>
    </source>
</evidence>
<dbReference type="PANTHER" id="PTHR43304:SF1">
    <property type="entry name" value="PAC DOMAIN-CONTAINING PROTEIN"/>
    <property type="match status" value="1"/>
</dbReference>
<evidence type="ECO:0000256" key="1">
    <source>
        <dbReference type="ARBA" id="ARBA00000085"/>
    </source>
</evidence>
<keyword evidence="10 11" id="KW-0472">Membrane</keyword>
<dbReference type="OrthoDB" id="9808408at2"/>
<proteinExistence type="predicted"/>
<dbReference type="RefSeq" id="WP_144357068.1">
    <property type="nucleotide sequence ID" value="NZ_VMNH01000002.1"/>
</dbReference>
<gene>
    <name evidence="14" type="ORF">FHP88_00690</name>
</gene>
<evidence type="ECO:0000313" key="14">
    <source>
        <dbReference type="EMBL" id="TVO78710.1"/>
    </source>
</evidence>
<accession>A0A557SMY3</accession>
<keyword evidence="7 11" id="KW-0812">Transmembrane</keyword>
<feature type="domain" description="PAS" evidence="12">
    <location>
        <begin position="460"/>
        <end position="531"/>
    </location>
</feature>
<feature type="transmembrane region" description="Helical" evidence="11">
    <location>
        <begin position="102"/>
        <end position="124"/>
    </location>
</feature>
<evidence type="ECO:0000256" key="9">
    <source>
        <dbReference type="ARBA" id="ARBA00022989"/>
    </source>
</evidence>
<protein>
    <recommendedName>
        <fullName evidence="3">histidine kinase</fullName>
        <ecNumber evidence="3">2.7.13.3</ecNumber>
    </recommendedName>
</protein>
<dbReference type="InterPro" id="IPR001610">
    <property type="entry name" value="PAC"/>
</dbReference>
<evidence type="ECO:0000256" key="8">
    <source>
        <dbReference type="ARBA" id="ARBA00022777"/>
    </source>
</evidence>
<dbReference type="SMART" id="SM00086">
    <property type="entry name" value="PAC"/>
    <property type="match status" value="3"/>
</dbReference>
<feature type="transmembrane region" description="Helical" evidence="11">
    <location>
        <begin position="136"/>
        <end position="155"/>
    </location>
</feature>
<keyword evidence="9 11" id="KW-1133">Transmembrane helix</keyword>
<dbReference type="SUPFAM" id="SSF55785">
    <property type="entry name" value="PYP-like sensor domain (PAS domain)"/>
    <property type="match status" value="3"/>
</dbReference>
<evidence type="ECO:0000256" key="11">
    <source>
        <dbReference type="SAM" id="Phobius"/>
    </source>
</evidence>
<dbReference type="GO" id="GO:0071555">
    <property type="term" value="P:cell wall organization"/>
    <property type="evidence" value="ECO:0007669"/>
    <property type="project" value="InterPro"/>
</dbReference>
<comment type="subcellular location">
    <subcellularLocation>
        <location evidence="2">Cell membrane</location>
        <topology evidence="2">Multi-pass membrane protein</topology>
    </subcellularLocation>
</comment>
<reference evidence="14 15" key="1">
    <citation type="submission" date="2019-07" db="EMBL/GenBank/DDBJ databases">
        <title>The pathways for chlorine oxyanion respiration interact through the shared metabolite chlorate.</title>
        <authorList>
            <person name="Barnum T.P."/>
            <person name="Cheng Y."/>
            <person name="Hill K.A."/>
            <person name="Lucas L.N."/>
            <person name="Carlson H.K."/>
            <person name="Coates J.D."/>
        </authorList>
    </citation>
    <scope>NUCLEOTIDE SEQUENCE [LARGE SCALE GENOMIC DNA]</scope>
    <source>
        <strain evidence="14 15">BK-1</strain>
    </source>
</reference>
<organism evidence="14 15">
    <name type="scientific">Sedimenticola selenatireducens</name>
    <dbReference type="NCBI Taxonomy" id="191960"/>
    <lineage>
        <taxon>Bacteria</taxon>
        <taxon>Pseudomonadati</taxon>
        <taxon>Pseudomonadota</taxon>
        <taxon>Gammaproteobacteria</taxon>
        <taxon>Chromatiales</taxon>
        <taxon>Sedimenticolaceae</taxon>
        <taxon>Sedimenticola</taxon>
    </lineage>
</organism>
<feature type="domain" description="PAS" evidence="12">
    <location>
        <begin position="202"/>
        <end position="274"/>
    </location>
</feature>
<dbReference type="AlphaFoldDB" id="A0A557SMY3"/>
<dbReference type="EMBL" id="VMNH01000002">
    <property type="protein sequence ID" value="TVO78710.1"/>
    <property type="molecule type" value="Genomic_DNA"/>
</dbReference>
<dbReference type="PANTHER" id="PTHR43304">
    <property type="entry name" value="PHYTOCHROME-LIKE PROTEIN CPH1"/>
    <property type="match status" value="1"/>
</dbReference>
<dbReference type="SMART" id="SM00091">
    <property type="entry name" value="PAS"/>
    <property type="match status" value="3"/>
</dbReference>
<evidence type="ECO:0000256" key="7">
    <source>
        <dbReference type="ARBA" id="ARBA00022692"/>
    </source>
</evidence>
<evidence type="ECO:0000256" key="4">
    <source>
        <dbReference type="ARBA" id="ARBA00022475"/>
    </source>
</evidence>
<feature type="domain" description="PAS" evidence="12">
    <location>
        <begin position="332"/>
        <end position="374"/>
    </location>
</feature>
<dbReference type="PROSITE" id="PS50112">
    <property type="entry name" value="PAS"/>
    <property type="match status" value="3"/>
</dbReference>
<feature type="domain" description="PAC" evidence="13">
    <location>
        <begin position="518"/>
        <end position="584"/>
    </location>
</feature>
<name>A0A557SMY3_9GAMM</name>
<dbReference type="Gene3D" id="2.10.70.100">
    <property type="match status" value="1"/>
</dbReference>
<dbReference type="GO" id="GO:0000155">
    <property type="term" value="F:phosphorelay sensor kinase activity"/>
    <property type="evidence" value="ECO:0007669"/>
    <property type="project" value="InterPro"/>
</dbReference>
<dbReference type="Pfam" id="PF08447">
    <property type="entry name" value="PAS_3"/>
    <property type="match status" value="2"/>
</dbReference>
<dbReference type="Pfam" id="PF07694">
    <property type="entry name" value="5TM-5TMR_LYT"/>
    <property type="match status" value="1"/>
</dbReference>
<keyword evidence="8" id="KW-0418">Kinase</keyword>
<feature type="transmembrane region" description="Helical" evidence="11">
    <location>
        <begin position="167"/>
        <end position="186"/>
    </location>
</feature>
<dbReference type="InterPro" id="IPR000014">
    <property type="entry name" value="PAS"/>
</dbReference>
<dbReference type="InterPro" id="IPR035965">
    <property type="entry name" value="PAS-like_dom_sf"/>
</dbReference>
<feature type="domain" description="PAC" evidence="13">
    <location>
        <begin position="278"/>
        <end position="331"/>
    </location>
</feature>
<feature type="transmembrane region" description="Helical" evidence="11">
    <location>
        <begin position="71"/>
        <end position="95"/>
    </location>
</feature>
<evidence type="ECO:0000259" key="13">
    <source>
        <dbReference type="PROSITE" id="PS50113"/>
    </source>
</evidence>
<evidence type="ECO:0000259" key="12">
    <source>
        <dbReference type="PROSITE" id="PS50112"/>
    </source>
</evidence>
<dbReference type="InterPro" id="IPR052162">
    <property type="entry name" value="Sensor_kinase/Photoreceptor"/>
</dbReference>
<keyword evidence="6" id="KW-0808">Transferase</keyword>
<feature type="transmembrane region" description="Helical" evidence="11">
    <location>
        <begin position="39"/>
        <end position="65"/>
    </location>
</feature>
<dbReference type="InterPro" id="IPR011620">
    <property type="entry name" value="Sig_transdc_His_kinase_LytS_TM"/>
</dbReference>
<evidence type="ECO:0000256" key="6">
    <source>
        <dbReference type="ARBA" id="ARBA00022679"/>
    </source>
</evidence>
<evidence type="ECO:0000313" key="15">
    <source>
        <dbReference type="Proteomes" id="UP000316649"/>
    </source>
</evidence>
<dbReference type="Gene3D" id="3.30.450.20">
    <property type="entry name" value="PAS domain"/>
    <property type="match status" value="3"/>
</dbReference>
<dbReference type="Proteomes" id="UP000316649">
    <property type="component" value="Unassembled WGS sequence"/>
</dbReference>
<dbReference type="PROSITE" id="PS50113">
    <property type="entry name" value="PAC"/>
    <property type="match status" value="3"/>
</dbReference>
<dbReference type="InterPro" id="IPR013655">
    <property type="entry name" value="PAS_fold_3"/>
</dbReference>
<evidence type="ECO:0000256" key="3">
    <source>
        <dbReference type="ARBA" id="ARBA00012438"/>
    </source>
</evidence>
<dbReference type="GO" id="GO:0005886">
    <property type="term" value="C:plasma membrane"/>
    <property type="evidence" value="ECO:0007669"/>
    <property type="project" value="UniProtKB-SubCell"/>
</dbReference>
<dbReference type="InterPro" id="IPR000700">
    <property type="entry name" value="PAS-assoc_C"/>
</dbReference>
<dbReference type="CDD" id="cd00130">
    <property type="entry name" value="PAS"/>
    <property type="match status" value="2"/>
</dbReference>
<sequence length="647" mass="72879">MSEAVFTSLLFNSVLLLAVVQVLDLATEFIAIGRLNYRPLIMGIFLGVICVGVMMVPLSLLPGVFFDVRSVVIAISGLFFGAVPTVVAMLMALTYRLFLGGAGAWVGVSVIIASGLIGMAWRYWGHIQLASVRWRQLLGLGVVVHVVMLLLMRALPTDIADKVLQDVSLPVLILYPLLTVILGAVLSSKIARQGLSEALKESEERLKLALSASNQGIFDVDVKKGTTIVSQEYAQMLGYDPEIFRETRKNWIKRLHPDDREKAVKAYRDYIAGSVPEYRVEFRQRTATGEWKWFLNKGKLVTRDAQGEGGRMIGTSTDITARKVAEESLRLSEQRFRSVVVESPFPILLHAEGGEIIQVSNSWCEITGYTRDELQTISDWTRLAYGKEWTRIKGDIDKLFEANRRVYEGDFNIQTKLGDKRIWEFSSAPLGSLPDGRRLVISMAMDVTERRNAEQALIDNEVSMRRIQKIASLGSWCFDINQGRLDWSAEAEYIFGYSNMHPKNLEEFYNLVYPEDREKVEQAINRGLDGDPYDIEYRIVIGELIKWVRAVGELTRDASGVAQTAVGSIQDITERKRSEEALIGQAEELKTRNEELQRFNELTVGREMDIIELKKNINVLSIQLGEKPPYSLAFLDVEVRTGECDHP</sequence>
<keyword evidence="15" id="KW-1185">Reference proteome</keyword>
<keyword evidence="5" id="KW-0597">Phosphoprotein</keyword>
<comment type="catalytic activity">
    <reaction evidence="1">
        <text>ATP + protein L-histidine = ADP + protein N-phospho-L-histidine.</text>
        <dbReference type="EC" id="2.7.13.3"/>
    </reaction>
</comment>
<dbReference type="EC" id="2.7.13.3" evidence="3"/>
<dbReference type="Pfam" id="PF13426">
    <property type="entry name" value="PAS_9"/>
    <property type="match status" value="1"/>
</dbReference>
<comment type="caution">
    <text evidence="14">The sequence shown here is derived from an EMBL/GenBank/DDBJ whole genome shotgun (WGS) entry which is preliminary data.</text>
</comment>
<feature type="transmembrane region" description="Helical" evidence="11">
    <location>
        <begin position="6"/>
        <end position="27"/>
    </location>
</feature>
<dbReference type="NCBIfam" id="TIGR00229">
    <property type="entry name" value="sensory_box"/>
    <property type="match status" value="3"/>
</dbReference>
<evidence type="ECO:0000256" key="5">
    <source>
        <dbReference type="ARBA" id="ARBA00022553"/>
    </source>
</evidence>
<feature type="domain" description="PAC" evidence="13">
    <location>
        <begin position="407"/>
        <end position="459"/>
    </location>
</feature>
<keyword evidence="4" id="KW-1003">Cell membrane</keyword>